<dbReference type="OrthoDB" id="9180256at2"/>
<feature type="transmembrane region" description="Helical" evidence="5">
    <location>
        <begin position="394"/>
        <end position="417"/>
    </location>
</feature>
<comment type="subcellular location">
    <subcellularLocation>
        <location evidence="1">Cell membrane</location>
        <topology evidence="1">Multi-pass membrane protein</topology>
    </subcellularLocation>
</comment>
<keyword evidence="3 5" id="KW-1133">Transmembrane helix</keyword>
<dbReference type="PANTHER" id="PTHR23542:SF1">
    <property type="entry name" value="MAJOR FACILITATOR SUPERFAMILY (MFS) PROFILE DOMAIN-CONTAINING PROTEIN"/>
    <property type="match status" value="1"/>
</dbReference>
<keyword evidence="8" id="KW-1185">Reference proteome</keyword>
<organism evidence="7 8">
    <name type="scientific">Actinomyces bowdenii</name>
    <dbReference type="NCBI Taxonomy" id="131109"/>
    <lineage>
        <taxon>Bacteria</taxon>
        <taxon>Bacillati</taxon>
        <taxon>Actinomycetota</taxon>
        <taxon>Actinomycetes</taxon>
        <taxon>Actinomycetales</taxon>
        <taxon>Actinomycetaceae</taxon>
        <taxon>Actinomyces</taxon>
    </lineage>
</organism>
<dbReference type="PANTHER" id="PTHR23542">
    <property type="match status" value="1"/>
</dbReference>
<dbReference type="Pfam" id="PF07690">
    <property type="entry name" value="MFS_1"/>
    <property type="match status" value="1"/>
</dbReference>
<evidence type="ECO:0000256" key="1">
    <source>
        <dbReference type="ARBA" id="ARBA00004651"/>
    </source>
</evidence>
<gene>
    <name evidence="7" type="ORF">EII10_08550</name>
</gene>
<evidence type="ECO:0000256" key="4">
    <source>
        <dbReference type="ARBA" id="ARBA00023136"/>
    </source>
</evidence>
<evidence type="ECO:0000313" key="8">
    <source>
        <dbReference type="Proteomes" id="UP000271272"/>
    </source>
</evidence>
<name>A0A3P1V5D4_9ACTO</name>
<evidence type="ECO:0000256" key="5">
    <source>
        <dbReference type="SAM" id="Phobius"/>
    </source>
</evidence>
<evidence type="ECO:0000256" key="2">
    <source>
        <dbReference type="ARBA" id="ARBA00022692"/>
    </source>
</evidence>
<evidence type="ECO:0000259" key="6">
    <source>
        <dbReference type="PROSITE" id="PS50850"/>
    </source>
</evidence>
<comment type="caution">
    <text evidence="7">The sequence shown here is derived from an EMBL/GenBank/DDBJ whole genome shotgun (WGS) entry which is preliminary data.</text>
</comment>
<dbReference type="AlphaFoldDB" id="A0A3P1V5D4"/>
<accession>A0A3P1V5D4</accession>
<dbReference type="EMBL" id="RQZC01000014">
    <property type="protein sequence ID" value="RRD28887.1"/>
    <property type="molecule type" value="Genomic_DNA"/>
</dbReference>
<dbReference type="SUPFAM" id="SSF103473">
    <property type="entry name" value="MFS general substrate transporter"/>
    <property type="match status" value="1"/>
</dbReference>
<dbReference type="RefSeq" id="WP_124934092.1">
    <property type="nucleotide sequence ID" value="NZ_RQZC01000014.1"/>
</dbReference>
<feature type="transmembrane region" description="Helical" evidence="5">
    <location>
        <begin position="275"/>
        <end position="295"/>
    </location>
</feature>
<dbReference type="GO" id="GO:0005886">
    <property type="term" value="C:plasma membrane"/>
    <property type="evidence" value="ECO:0007669"/>
    <property type="project" value="UniProtKB-SubCell"/>
</dbReference>
<dbReference type="InterPro" id="IPR020846">
    <property type="entry name" value="MFS_dom"/>
</dbReference>
<feature type="transmembrane region" description="Helical" evidence="5">
    <location>
        <begin position="114"/>
        <end position="133"/>
    </location>
</feature>
<evidence type="ECO:0000313" key="7">
    <source>
        <dbReference type="EMBL" id="RRD28887.1"/>
    </source>
</evidence>
<feature type="transmembrane region" description="Helical" evidence="5">
    <location>
        <begin position="242"/>
        <end position="263"/>
    </location>
</feature>
<feature type="transmembrane region" description="Helical" evidence="5">
    <location>
        <begin position="27"/>
        <end position="48"/>
    </location>
</feature>
<keyword evidence="2 5" id="KW-0812">Transmembrane</keyword>
<dbReference type="Gene3D" id="1.20.1250.20">
    <property type="entry name" value="MFS general substrate transporter like domains"/>
    <property type="match status" value="1"/>
</dbReference>
<reference evidence="7 8" key="1">
    <citation type="submission" date="2018-11" db="EMBL/GenBank/DDBJ databases">
        <title>Genomes From Bacteria Associated with the Canine Oral Cavity: a Test Case for Automated Genome-Based Taxonomic Assignment.</title>
        <authorList>
            <person name="Coil D.A."/>
            <person name="Jospin G."/>
            <person name="Darling A.E."/>
            <person name="Wallis C."/>
            <person name="Davis I.J."/>
            <person name="Harris S."/>
            <person name="Eisen J.A."/>
            <person name="Holcombe L.J."/>
            <person name="O'Flynn C."/>
        </authorList>
    </citation>
    <scope>NUCLEOTIDE SEQUENCE [LARGE SCALE GENOMIC DNA]</scope>
    <source>
        <strain evidence="7 8">OH5050</strain>
    </source>
</reference>
<feature type="transmembrane region" description="Helical" evidence="5">
    <location>
        <begin position="88"/>
        <end position="108"/>
    </location>
</feature>
<dbReference type="GO" id="GO:0022857">
    <property type="term" value="F:transmembrane transporter activity"/>
    <property type="evidence" value="ECO:0007669"/>
    <property type="project" value="InterPro"/>
</dbReference>
<feature type="transmembrane region" description="Helical" evidence="5">
    <location>
        <begin position="172"/>
        <end position="198"/>
    </location>
</feature>
<protein>
    <recommendedName>
        <fullName evidence="6">Major facilitator superfamily (MFS) profile domain-containing protein</fullName>
    </recommendedName>
</protein>
<proteinExistence type="predicted"/>
<evidence type="ECO:0000256" key="3">
    <source>
        <dbReference type="ARBA" id="ARBA00022989"/>
    </source>
</evidence>
<dbReference type="InterPro" id="IPR011701">
    <property type="entry name" value="MFS"/>
</dbReference>
<dbReference type="Proteomes" id="UP000271272">
    <property type="component" value="Unassembled WGS sequence"/>
</dbReference>
<dbReference type="InterPro" id="IPR036259">
    <property type="entry name" value="MFS_trans_sf"/>
</dbReference>
<dbReference type="PROSITE" id="PS50850">
    <property type="entry name" value="MFS"/>
    <property type="match status" value="1"/>
</dbReference>
<feature type="transmembrane region" description="Helical" evidence="5">
    <location>
        <begin position="307"/>
        <end position="340"/>
    </location>
</feature>
<feature type="transmembrane region" description="Helical" evidence="5">
    <location>
        <begin position="361"/>
        <end position="382"/>
    </location>
</feature>
<feature type="transmembrane region" description="Helical" evidence="5">
    <location>
        <begin position="54"/>
        <end position="76"/>
    </location>
</feature>
<sequence length="436" mass="44372">MSSPAPVDSGLSMYTSLLRIPHAASSAVFGVVGQLPFPLLGMGLLIGIRDSYHSYTLAGVVSGVMALTSAITAPVVGRLVDTHGQRRVGLPVALLWITAIALMSTALALRLPPWAIVACGVLLGTSVPFSSMLRARWTHVLRTQPGRLNSALSLTSTFEELMWVIGNPLATTLAVSVALLSPFAGAMAAIALAIWGFLLDSTIEPPAAGRRGRGDAAGAGQRAGDGAAARPAAGASLLSPGFLGLMVILVAYGAFIAALNLSVVAMTKEIGRPGASGAIIACFSAASMVGALGYGARTWASSLMRRFYAGLTVVALASAALPLVGGVWATAAILLLAGLAHAPTVVNVNQLLIRMTPPQRLTEAMALLGSMFVVGMAVSNLVTGRVVDAWGSQAGFVALSAFAVTGLVIGLAAMGPIRAAAQPVIRADDGALEPRP</sequence>
<feature type="domain" description="Major facilitator superfamily (MFS) profile" evidence="6">
    <location>
        <begin position="239"/>
        <end position="436"/>
    </location>
</feature>
<keyword evidence="4 5" id="KW-0472">Membrane</keyword>